<feature type="region of interest" description="Disordered" evidence="1">
    <location>
        <begin position="1"/>
        <end position="33"/>
    </location>
</feature>
<accession>A0ABP8GMM0</accession>
<evidence type="ECO:0000313" key="2">
    <source>
        <dbReference type="EMBL" id="GAA4326719.1"/>
    </source>
</evidence>
<name>A0ABP8GMM0_9ACTN</name>
<organism evidence="2 3">
    <name type="scientific">Streptomyces venetus</name>
    <dbReference type="NCBI Taxonomy" id="1701086"/>
    <lineage>
        <taxon>Bacteria</taxon>
        <taxon>Bacillati</taxon>
        <taxon>Actinomycetota</taxon>
        <taxon>Actinomycetes</taxon>
        <taxon>Kitasatosporales</taxon>
        <taxon>Streptomycetaceae</taxon>
        <taxon>Streptomyces</taxon>
    </lineage>
</organism>
<evidence type="ECO:0000256" key="1">
    <source>
        <dbReference type="SAM" id="MobiDB-lite"/>
    </source>
</evidence>
<protein>
    <submittedName>
        <fullName evidence="2">Uncharacterized protein</fullName>
    </submittedName>
</protein>
<reference evidence="3" key="1">
    <citation type="journal article" date="2019" name="Int. J. Syst. Evol. Microbiol.">
        <title>The Global Catalogue of Microorganisms (GCM) 10K type strain sequencing project: providing services to taxonomists for standard genome sequencing and annotation.</title>
        <authorList>
            <consortium name="The Broad Institute Genomics Platform"/>
            <consortium name="The Broad Institute Genome Sequencing Center for Infectious Disease"/>
            <person name="Wu L."/>
            <person name="Ma J."/>
        </authorList>
    </citation>
    <scope>NUCLEOTIDE SEQUENCE [LARGE SCALE GENOMIC DNA]</scope>
    <source>
        <strain evidence="3">JCM 31290</strain>
    </source>
</reference>
<dbReference type="Proteomes" id="UP001501115">
    <property type="component" value="Unassembled WGS sequence"/>
</dbReference>
<evidence type="ECO:0000313" key="3">
    <source>
        <dbReference type="Proteomes" id="UP001501115"/>
    </source>
</evidence>
<comment type="caution">
    <text evidence="2">The sequence shown here is derived from an EMBL/GenBank/DDBJ whole genome shotgun (WGS) entry which is preliminary data.</text>
</comment>
<gene>
    <name evidence="2" type="ORF">GCM10023086_54400</name>
</gene>
<sequence length="76" mass="7853">MRRHGFTRKADADGSVTAHQGERQGLPDRQSGEAALFDGRAQLVESAAPDANLAGQAGEGVGGLGPVPSGEAERRR</sequence>
<dbReference type="EMBL" id="BAABET010000008">
    <property type="protein sequence ID" value="GAA4326719.1"/>
    <property type="molecule type" value="Genomic_DNA"/>
</dbReference>
<keyword evidence="3" id="KW-1185">Reference proteome</keyword>
<proteinExistence type="predicted"/>
<feature type="region of interest" description="Disordered" evidence="1">
    <location>
        <begin position="47"/>
        <end position="76"/>
    </location>
</feature>